<reference evidence="10" key="1">
    <citation type="submission" date="2020-06" db="EMBL/GenBank/DDBJ databases">
        <authorList>
            <consortium name="Plant Systems Biology data submission"/>
        </authorList>
    </citation>
    <scope>NUCLEOTIDE SEQUENCE</scope>
    <source>
        <strain evidence="10">D6</strain>
    </source>
</reference>
<protein>
    <submittedName>
        <fullName evidence="10">Receptor-type guanylate cyclase gcy</fullName>
    </submittedName>
</protein>
<dbReference type="OrthoDB" id="546632at2759"/>
<dbReference type="GO" id="GO:0007168">
    <property type="term" value="P:receptor guanylyl cyclase signaling pathway"/>
    <property type="evidence" value="ECO:0007669"/>
    <property type="project" value="TreeGrafter"/>
</dbReference>
<dbReference type="GO" id="GO:0035556">
    <property type="term" value="P:intracellular signal transduction"/>
    <property type="evidence" value="ECO:0007669"/>
    <property type="project" value="InterPro"/>
</dbReference>
<dbReference type="PANTHER" id="PTHR11920">
    <property type="entry name" value="GUANYLYL CYCLASE"/>
    <property type="match status" value="1"/>
</dbReference>
<feature type="transmembrane region" description="Helical" evidence="8">
    <location>
        <begin position="382"/>
        <end position="402"/>
    </location>
</feature>
<dbReference type="Pfam" id="PF00233">
    <property type="entry name" value="PDEase_I"/>
    <property type="match status" value="1"/>
</dbReference>
<feature type="transmembrane region" description="Helical" evidence="8">
    <location>
        <begin position="41"/>
        <end position="62"/>
    </location>
</feature>
<dbReference type="Pfam" id="PF00211">
    <property type="entry name" value="Guanylate_cyc"/>
    <property type="match status" value="1"/>
</dbReference>
<evidence type="ECO:0000313" key="10">
    <source>
        <dbReference type="EMBL" id="CAB9511914.1"/>
    </source>
</evidence>
<dbReference type="GO" id="GO:0004016">
    <property type="term" value="F:adenylate cyclase activity"/>
    <property type="evidence" value="ECO:0007669"/>
    <property type="project" value="TreeGrafter"/>
</dbReference>
<dbReference type="Proteomes" id="UP001153069">
    <property type="component" value="Unassembled WGS sequence"/>
</dbReference>
<dbReference type="AlphaFoldDB" id="A0A9N8E0R8"/>
<dbReference type="Gene3D" id="1.10.1300.10">
    <property type="entry name" value="3'5'-cyclic nucleotide phosphodiesterase, catalytic domain"/>
    <property type="match status" value="1"/>
</dbReference>
<dbReference type="SUPFAM" id="SSF109604">
    <property type="entry name" value="HD-domain/PDEase-like"/>
    <property type="match status" value="1"/>
</dbReference>
<feature type="compositionally biased region" description="Basic and acidic residues" evidence="7">
    <location>
        <begin position="1"/>
        <end position="14"/>
    </location>
</feature>
<dbReference type="PANTHER" id="PTHR11920:SF335">
    <property type="entry name" value="GUANYLATE CYCLASE"/>
    <property type="match status" value="1"/>
</dbReference>
<comment type="subcellular location">
    <subcellularLocation>
        <location evidence="1">Membrane</location>
    </subcellularLocation>
</comment>
<dbReference type="GO" id="GO:0004114">
    <property type="term" value="F:3',5'-cyclic-nucleotide phosphodiesterase activity"/>
    <property type="evidence" value="ECO:0007669"/>
    <property type="project" value="InterPro"/>
</dbReference>
<evidence type="ECO:0000256" key="1">
    <source>
        <dbReference type="ARBA" id="ARBA00004370"/>
    </source>
</evidence>
<evidence type="ECO:0000256" key="2">
    <source>
        <dbReference type="ARBA" id="ARBA00022692"/>
    </source>
</evidence>
<name>A0A9N8E0R8_9STRA</name>
<dbReference type="Gene3D" id="3.30.70.1230">
    <property type="entry name" value="Nucleotide cyclase"/>
    <property type="match status" value="1"/>
</dbReference>
<keyword evidence="11" id="KW-1185">Reference proteome</keyword>
<dbReference type="SMART" id="SM00044">
    <property type="entry name" value="CYCc"/>
    <property type="match status" value="1"/>
</dbReference>
<feature type="domain" description="Guanylate cyclase" evidence="9">
    <location>
        <begin position="472"/>
        <end position="606"/>
    </location>
</feature>
<proteinExistence type="predicted"/>
<keyword evidence="5 8" id="KW-0472">Membrane</keyword>
<comment type="caution">
    <text evidence="10">The sequence shown here is derived from an EMBL/GenBank/DDBJ whole genome shotgun (WGS) entry which is preliminary data.</text>
</comment>
<dbReference type="GO" id="GO:0004383">
    <property type="term" value="F:guanylate cyclase activity"/>
    <property type="evidence" value="ECO:0007669"/>
    <property type="project" value="TreeGrafter"/>
</dbReference>
<organism evidence="10 11">
    <name type="scientific">Seminavis robusta</name>
    <dbReference type="NCBI Taxonomy" id="568900"/>
    <lineage>
        <taxon>Eukaryota</taxon>
        <taxon>Sar</taxon>
        <taxon>Stramenopiles</taxon>
        <taxon>Ochrophyta</taxon>
        <taxon>Bacillariophyta</taxon>
        <taxon>Bacillariophyceae</taxon>
        <taxon>Bacillariophycidae</taxon>
        <taxon>Naviculales</taxon>
        <taxon>Naviculaceae</taxon>
        <taxon>Seminavis</taxon>
    </lineage>
</organism>
<evidence type="ECO:0000256" key="3">
    <source>
        <dbReference type="ARBA" id="ARBA00022741"/>
    </source>
</evidence>
<keyword evidence="10" id="KW-0675">Receptor</keyword>
<dbReference type="SUPFAM" id="SSF55073">
    <property type="entry name" value="Nucleotide cyclase"/>
    <property type="match status" value="1"/>
</dbReference>
<dbReference type="InterPro" id="IPR036971">
    <property type="entry name" value="PDEase_catalytic_dom_sf"/>
</dbReference>
<evidence type="ECO:0000256" key="7">
    <source>
        <dbReference type="SAM" id="MobiDB-lite"/>
    </source>
</evidence>
<feature type="region of interest" description="Disordered" evidence="7">
    <location>
        <begin position="1113"/>
        <end position="1162"/>
    </location>
</feature>
<dbReference type="GO" id="GO:0000166">
    <property type="term" value="F:nucleotide binding"/>
    <property type="evidence" value="ECO:0007669"/>
    <property type="project" value="UniProtKB-KW"/>
</dbReference>
<keyword evidence="4 8" id="KW-1133">Transmembrane helix</keyword>
<feature type="compositionally biased region" description="Acidic residues" evidence="7">
    <location>
        <begin position="1145"/>
        <end position="1162"/>
    </location>
</feature>
<dbReference type="InterPro" id="IPR050401">
    <property type="entry name" value="Cyclic_nucleotide_synthase"/>
</dbReference>
<evidence type="ECO:0000313" key="11">
    <source>
        <dbReference type="Proteomes" id="UP001153069"/>
    </source>
</evidence>
<dbReference type="EMBL" id="CAICTM010000508">
    <property type="protein sequence ID" value="CAB9511914.1"/>
    <property type="molecule type" value="Genomic_DNA"/>
</dbReference>
<dbReference type="InterPro" id="IPR002073">
    <property type="entry name" value="PDEase_catalytic_dom"/>
</dbReference>
<dbReference type="GO" id="GO:0005886">
    <property type="term" value="C:plasma membrane"/>
    <property type="evidence" value="ECO:0007669"/>
    <property type="project" value="TreeGrafter"/>
</dbReference>
<evidence type="ECO:0000256" key="5">
    <source>
        <dbReference type="ARBA" id="ARBA00023136"/>
    </source>
</evidence>
<dbReference type="GO" id="GO:0001653">
    <property type="term" value="F:peptide receptor activity"/>
    <property type="evidence" value="ECO:0007669"/>
    <property type="project" value="TreeGrafter"/>
</dbReference>
<evidence type="ECO:0000256" key="4">
    <source>
        <dbReference type="ARBA" id="ARBA00022989"/>
    </source>
</evidence>
<dbReference type="InterPro" id="IPR001054">
    <property type="entry name" value="A/G_cyclase"/>
</dbReference>
<gene>
    <name evidence="10" type="ORF">SEMRO_509_G157020.1</name>
</gene>
<keyword evidence="6" id="KW-0456">Lyase</keyword>
<dbReference type="PROSITE" id="PS50125">
    <property type="entry name" value="GUANYLATE_CYCLASE_2"/>
    <property type="match status" value="1"/>
</dbReference>
<evidence type="ECO:0000256" key="6">
    <source>
        <dbReference type="ARBA" id="ARBA00023239"/>
    </source>
</evidence>
<accession>A0A9N8E0R8</accession>
<sequence>MGTTDDGTRFKIEDSGDDNNNGAKSTGIVRGEQKVIMWTKAFLLGAFVIAIVVLSVATYKYVKDQEQKTFENEFRNLARKAIAVSGRNVKSQFAALELFSISISSMVTASNMSWPKVVVPDFCAQAQRLVEMTGAMRITMANIVEEEDRPSFEEYMAQKMPQIIQGQIDYQQLNASVTELKGVPSVIHAFNLTTRTKIPETRPGPYLVNWHRYPFSLAQPIFQGNNLLAVKSNKEGFISSNATGTATLSFNRLDTGMAGQIFQPIFENVEGGKIVGVVWLYTLWENFFRKVLPPNVVGMIAVVRTSCGFVASFEINGPEATNIGFMDAHNPNFDNLVVEGELFSFRVDDSIVVPDDLCVDTLTIQVYPSDTTKNAYMTNEPALFTGIVIIIFTVTAALFVFYDFAVNRRQIKVMLRLTQQDKIVADLFPQQIMTRLYNNDDSVGESGILSAGDEPQLQKEKPPIADLYLNSTVMAADLVGFASWSSQRQPQEIFRLLEVLHGEFDKLAREYNVFKVEAVADSYLAVTGVPDADPKHALHMARYCRALVERASRLTKKLEIKLGPDTGDLQIRIGLNSGMVTAGVLRGDRARFQLFGATVTLAEMMKKQGRGARILMSEATAKLIEKAGKSEWVVPRTQDITVDEVHGRVTTFWLQNRGDTKLYKYKAVSASNQKPMGHIQEGVVGTGEDFSSHSLLDNDQAGLEGVSEMSKMQRLVEWSVEVLVELLEQVVTARALNPGSVESYAPVSALESSFGLQTKTVLEEFQEIITLPKATASDLQVRQNKKRVELPTMVKGQLRGFLTRVAGMYRANSFHGWEHAVHVTSSVVKMMRRIVDTDKSNKKTVGQFQPLENDDAFNDQLTIKDLAGHSYGITSDPLTQFAVVLSSIIHDVDHPGVTNAQLVSEGNFLASKYKNKSVAEQNSVDLVWDLLMEPEYTDLRRCIYTNEDELRRFRQLVVNIVMATDITDKQLGDLRKKRWNLAFSKEASNLISPEGDMDRKATIVLEHLIQASDVSHTMQHWDIYLLWNERFFHECYSAYTAGRAASDPSLDWYKGEIGFFDFYVIPLAKKLESCGVFGVSSHEYLGYAEANRALWIQKGEEIVEGYMKRHEEQQAEVNTSDVTPPTIEPECAPDLEGTSGKQDEVDLEMGDGSADFDDEFSL</sequence>
<dbReference type="CDD" id="cd07302">
    <property type="entry name" value="CHD"/>
    <property type="match status" value="1"/>
</dbReference>
<feature type="region of interest" description="Disordered" evidence="7">
    <location>
        <begin position="1"/>
        <end position="25"/>
    </location>
</feature>
<evidence type="ECO:0000259" key="9">
    <source>
        <dbReference type="PROSITE" id="PS50125"/>
    </source>
</evidence>
<keyword evidence="2 8" id="KW-0812">Transmembrane</keyword>
<keyword evidence="3" id="KW-0547">Nucleotide-binding</keyword>
<evidence type="ECO:0000256" key="8">
    <source>
        <dbReference type="SAM" id="Phobius"/>
    </source>
</evidence>
<dbReference type="InterPro" id="IPR029787">
    <property type="entry name" value="Nucleotide_cyclase"/>
</dbReference>